<proteinExistence type="predicted"/>
<name>A0ACB8BJE2_9AGAM</name>
<gene>
    <name evidence="1" type="ORF">BV22DRAFT_1088087</name>
</gene>
<protein>
    <submittedName>
        <fullName evidence="1">Cysteine proteinase</fullName>
    </submittedName>
</protein>
<evidence type="ECO:0000313" key="2">
    <source>
        <dbReference type="Proteomes" id="UP000790709"/>
    </source>
</evidence>
<accession>A0ACB8BJE2</accession>
<evidence type="ECO:0000313" key="1">
    <source>
        <dbReference type="EMBL" id="KAH7925930.1"/>
    </source>
</evidence>
<reference evidence="1" key="1">
    <citation type="journal article" date="2021" name="New Phytol.">
        <title>Evolutionary innovations through gain and loss of genes in the ectomycorrhizal Boletales.</title>
        <authorList>
            <person name="Wu G."/>
            <person name="Miyauchi S."/>
            <person name="Morin E."/>
            <person name="Kuo A."/>
            <person name="Drula E."/>
            <person name="Varga T."/>
            <person name="Kohler A."/>
            <person name="Feng B."/>
            <person name="Cao Y."/>
            <person name="Lipzen A."/>
            <person name="Daum C."/>
            <person name="Hundley H."/>
            <person name="Pangilinan J."/>
            <person name="Johnson J."/>
            <person name="Barry K."/>
            <person name="LaButti K."/>
            <person name="Ng V."/>
            <person name="Ahrendt S."/>
            <person name="Min B."/>
            <person name="Choi I.G."/>
            <person name="Park H."/>
            <person name="Plett J.M."/>
            <person name="Magnuson J."/>
            <person name="Spatafora J.W."/>
            <person name="Nagy L.G."/>
            <person name="Henrissat B."/>
            <person name="Grigoriev I.V."/>
            <person name="Yang Z.L."/>
            <person name="Xu J."/>
            <person name="Martin F.M."/>
        </authorList>
    </citation>
    <scope>NUCLEOTIDE SEQUENCE</scope>
    <source>
        <strain evidence="1">KUC20120723A-06</strain>
    </source>
</reference>
<comment type="caution">
    <text evidence="1">The sequence shown here is derived from an EMBL/GenBank/DDBJ whole genome shotgun (WGS) entry which is preliminary data.</text>
</comment>
<dbReference type="Proteomes" id="UP000790709">
    <property type="component" value="Unassembled WGS sequence"/>
</dbReference>
<keyword evidence="2" id="KW-1185">Reference proteome</keyword>
<dbReference type="EMBL" id="MU266392">
    <property type="protein sequence ID" value="KAH7925930.1"/>
    <property type="molecule type" value="Genomic_DNA"/>
</dbReference>
<sequence>MSGDDDSSGWQLTESDPGVFTELLKTLGVPYIVDDLYSLEPDSLAALQPLHALIFLFKWLPSTEGEPDVSTGRYDSEFPGFFAHQTVNNACATLAVMNALGNIPSLPSGPQLADLMSFTTGMDPQTCGMAITSADWLREAHNALSPPSAISLDGLGLPKTTEDAYHFVVYLPVMGSVYELDGLKAYPVRHGEYEESPEGWLKRAREVIEHRIGTYPTGALEFSLLALRDDPLPSMQSQLKRLQDAGRDSEASEIIVKLSNENAKRERWAFENSLRRHNHMGLVHALLLALGKAGTLDAAKEGAKKVMKTRVERRKELGMGDMDED</sequence>
<organism evidence="1 2">
    <name type="scientific">Leucogyrophana mollusca</name>
    <dbReference type="NCBI Taxonomy" id="85980"/>
    <lineage>
        <taxon>Eukaryota</taxon>
        <taxon>Fungi</taxon>
        <taxon>Dikarya</taxon>
        <taxon>Basidiomycota</taxon>
        <taxon>Agaricomycotina</taxon>
        <taxon>Agaricomycetes</taxon>
        <taxon>Agaricomycetidae</taxon>
        <taxon>Boletales</taxon>
        <taxon>Boletales incertae sedis</taxon>
        <taxon>Leucogyrophana</taxon>
    </lineage>
</organism>